<gene>
    <name evidence="14" type="ORF">EB796_015919</name>
</gene>
<feature type="domain" description="Pyrroline-5-carboxylate reductase dimerisation" evidence="13">
    <location>
        <begin position="126"/>
        <end position="229"/>
    </location>
</feature>
<dbReference type="InterPro" id="IPR008927">
    <property type="entry name" value="6-PGluconate_DH-like_C_sf"/>
</dbReference>
<dbReference type="OrthoDB" id="10263291at2759"/>
<evidence type="ECO:0000313" key="14">
    <source>
        <dbReference type="EMBL" id="KAF6025668.1"/>
    </source>
</evidence>
<evidence type="ECO:0000256" key="8">
    <source>
        <dbReference type="ARBA" id="ARBA00039786"/>
    </source>
</evidence>
<keyword evidence="15" id="KW-1185">Reference proteome</keyword>
<keyword evidence="5" id="KW-0521">NADP</keyword>
<dbReference type="EMBL" id="VXIV02002437">
    <property type="protein sequence ID" value="KAF6025668.1"/>
    <property type="molecule type" value="Genomic_DNA"/>
</dbReference>
<proteinExistence type="inferred from homology"/>
<dbReference type="UniPathway" id="UPA00098">
    <property type="reaction ID" value="UER00361"/>
</dbReference>
<keyword evidence="4" id="KW-0028">Amino-acid biosynthesis</keyword>
<keyword evidence="6" id="KW-0560">Oxidoreductase</keyword>
<feature type="compositionally biased region" description="Basic residues" evidence="11">
    <location>
        <begin position="270"/>
        <end position="288"/>
    </location>
</feature>
<evidence type="ECO:0000256" key="1">
    <source>
        <dbReference type="ARBA" id="ARBA00005205"/>
    </source>
</evidence>
<dbReference type="FunFam" id="1.10.3730.10:FF:000001">
    <property type="entry name" value="Pyrroline-5-carboxylate reductase"/>
    <property type="match status" value="1"/>
</dbReference>
<dbReference type="EC" id="1.5.1.2" evidence="3"/>
<evidence type="ECO:0000256" key="9">
    <source>
        <dbReference type="ARBA" id="ARBA00042532"/>
    </source>
</evidence>
<dbReference type="Pfam" id="PF14748">
    <property type="entry name" value="P5CR_dimer"/>
    <property type="match status" value="1"/>
</dbReference>
<dbReference type="Gene3D" id="3.40.50.720">
    <property type="entry name" value="NAD(P)-binding Rossmann-like Domain"/>
    <property type="match status" value="2"/>
</dbReference>
<evidence type="ECO:0000256" key="2">
    <source>
        <dbReference type="ARBA" id="ARBA00005525"/>
    </source>
</evidence>
<evidence type="ECO:0000256" key="3">
    <source>
        <dbReference type="ARBA" id="ARBA00012855"/>
    </source>
</evidence>
<dbReference type="Gene3D" id="1.10.3730.10">
    <property type="entry name" value="ProC C-terminal domain-like"/>
    <property type="match status" value="1"/>
</dbReference>
<dbReference type="Pfam" id="PF03807">
    <property type="entry name" value="F420_oxidored"/>
    <property type="match status" value="1"/>
</dbReference>
<comment type="similarity">
    <text evidence="2">Belongs to the pyrroline-5-carboxylate reductase family.</text>
</comment>
<evidence type="ECO:0000256" key="11">
    <source>
        <dbReference type="SAM" id="MobiDB-lite"/>
    </source>
</evidence>
<dbReference type="InterPro" id="IPR000304">
    <property type="entry name" value="Pyrroline-COOH_reductase"/>
</dbReference>
<evidence type="ECO:0000256" key="5">
    <source>
        <dbReference type="ARBA" id="ARBA00022857"/>
    </source>
</evidence>
<dbReference type="InterPro" id="IPR028939">
    <property type="entry name" value="P5C_Rdtase_cat_N"/>
</dbReference>
<dbReference type="SUPFAM" id="SSF48179">
    <property type="entry name" value="6-phosphogluconate dehydrogenase C-terminal domain-like"/>
    <property type="match status" value="1"/>
</dbReference>
<evidence type="ECO:0000256" key="4">
    <source>
        <dbReference type="ARBA" id="ARBA00022650"/>
    </source>
</evidence>
<evidence type="ECO:0000259" key="13">
    <source>
        <dbReference type="Pfam" id="PF14748"/>
    </source>
</evidence>
<dbReference type="HAMAP" id="MF_01925">
    <property type="entry name" value="P5C_reductase"/>
    <property type="match status" value="1"/>
</dbReference>
<name>A0A7J7JJX1_BUGNE</name>
<dbReference type="PANTHER" id="PTHR11645">
    <property type="entry name" value="PYRROLINE-5-CARBOXYLATE REDUCTASE"/>
    <property type="match status" value="1"/>
</dbReference>
<feature type="region of interest" description="Disordered" evidence="11">
    <location>
        <begin position="254"/>
        <end position="288"/>
    </location>
</feature>
<dbReference type="SUPFAM" id="SSF51735">
    <property type="entry name" value="NAD(P)-binding Rossmann-fold domains"/>
    <property type="match status" value="1"/>
</dbReference>
<organism evidence="14 15">
    <name type="scientific">Bugula neritina</name>
    <name type="common">Brown bryozoan</name>
    <name type="synonym">Sertularia neritina</name>
    <dbReference type="NCBI Taxonomy" id="10212"/>
    <lineage>
        <taxon>Eukaryota</taxon>
        <taxon>Metazoa</taxon>
        <taxon>Spiralia</taxon>
        <taxon>Lophotrochozoa</taxon>
        <taxon>Bryozoa</taxon>
        <taxon>Gymnolaemata</taxon>
        <taxon>Cheilostomatida</taxon>
        <taxon>Flustrina</taxon>
        <taxon>Buguloidea</taxon>
        <taxon>Bugulidae</taxon>
        <taxon>Bugula</taxon>
    </lineage>
</organism>
<dbReference type="InterPro" id="IPR029036">
    <property type="entry name" value="P5CR_dimer"/>
</dbReference>
<comment type="pathway">
    <text evidence="1">Amino-acid biosynthesis; L-proline biosynthesis; L-proline from L-glutamate 5-semialdehyde: step 1/1.</text>
</comment>
<feature type="domain" description="Pyrroline-5-carboxylate reductase catalytic N-terminal" evidence="12">
    <location>
        <begin position="2"/>
        <end position="72"/>
    </location>
</feature>
<dbReference type="PANTHER" id="PTHR11645:SF0">
    <property type="entry name" value="PYRROLINE-5-CARBOXYLATE REDUCTASE 3"/>
    <property type="match status" value="1"/>
</dbReference>
<evidence type="ECO:0000259" key="12">
    <source>
        <dbReference type="Pfam" id="PF03807"/>
    </source>
</evidence>
<comment type="caution">
    <text evidence="14">The sequence shown here is derived from an EMBL/GenBank/DDBJ whole genome shotgun (WGS) entry which is preliminary data.</text>
</comment>
<evidence type="ECO:0000256" key="7">
    <source>
        <dbReference type="ARBA" id="ARBA00038523"/>
    </source>
</evidence>
<evidence type="ECO:0000313" key="15">
    <source>
        <dbReference type="Proteomes" id="UP000593567"/>
    </source>
</evidence>
<sequence length="288" mass="30839">MVGFIGAGKMAQAMCKGIVRSGILRAEQIMASDPDGRVLTCWEAMGTRTTQCNRTIVENSDIIVMAVKPNMTLPAGSRVVRLMSNTPALVQYGATVFSRGPHTLPSDGDLVQNLMSTFGLCEEMAEKHLDAVTGLSGSGPAYMFMCLEALSDGGVKMGLPRETAMRLAAQTMIGSAKMVLESGIHPGELKDSVCSPSGSTMSGVFDLEKSGFRFALINAVQTASKRAYEIGLIENYDTASEATYASKNIAVSSIQPPHPLVTPSNQRSGSRQRVRRGRSRHHRHSTAV</sequence>
<comment type="function">
    <text evidence="10">Oxidoreductase that catalyzes the last step in proline biosynthesis, which corresponds to the reduction of pyrroline-5-carboxylate (P5C) to L-proline using NAD(P)H. Proline is synthesized from either glutamate or ornithine; both are converted to P5C, and then to proline via pyrroline-5-carboxylate reductases (PYCRs). PYCR3 is exclusively linked to the biosynthesis of proline from ornithine.</text>
</comment>
<comment type="subunit">
    <text evidence="7">Homodecamer; composed of 5 homodimers.</text>
</comment>
<accession>A0A7J7JJX1</accession>
<dbReference type="Proteomes" id="UP000593567">
    <property type="component" value="Unassembled WGS sequence"/>
</dbReference>
<evidence type="ECO:0000256" key="10">
    <source>
        <dbReference type="ARBA" id="ARBA00049975"/>
    </source>
</evidence>
<dbReference type="InterPro" id="IPR036291">
    <property type="entry name" value="NAD(P)-bd_dom_sf"/>
</dbReference>
<dbReference type="GO" id="GO:0004735">
    <property type="term" value="F:pyrroline-5-carboxylate reductase activity"/>
    <property type="evidence" value="ECO:0007669"/>
    <property type="project" value="UniProtKB-EC"/>
</dbReference>
<reference evidence="14" key="1">
    <citation type="submission" date="2020-06" db="EMBL/GenBank/DDBJ databases">
        <title>Draft genome of Bugula neritina, a colonial animal packing powerful symbionts and potential medicines.</title>
        <authorList>
            <person name="Rayko M."/>
        </authorList>
    </citation>
    <scope>NUCLEOTIDE SEQUENCE [LARGE SCALE GENOMIC DNA]</scope>
    <source>
        <strain evidence="14">Kwan_BN1</strain>
    </source>
</reference>
<keyword evidence="4" id="KW-0641">Proline biosynthesis</keyword>
<dbReference type="AlphaFoldDB" id="A0A7J7JJX1"/>
<dbReference type="GO" id="GO:0055129">
    <property type="term" value="P:L-proline biosynthetic process"/>
    <property type="evidence" value="ECO:0007669"/>
    <property type="project" value="UniProtKB-UniPathway"/>
</dbReference>
<protein>
    <recommendedName>
        <fullName evidence="8">Pyrroline-5-carboxylate reductase 3</fullName>
        <ecNumber evidence="3">1.5.1.2</ecNumber>
    </recommendedName>
    <alternativeName>
        <fullName evidence="9">Pyrroline-5-carboxylate reductase-like protein</fullName>
    </alternativeName>
</protein>
<evidence type="ECO:0000256" key="6">
    <source>
        <dbReference type="ARBA" id="ARBA00023002"/>
    </source>
</evidence>